<keyword evidence="1" id="KW-0175">Coiled coil</keyword>
<evidence type="ECO:0000313" key="3">
    <source>
        <dbReference type="Proteomes" id="UP000318102"/>
    </source>
</evidence>
<reference evidence="2 3" key="1">
    <citation type="submission" date="2019-07" db="EMBL/GenBank/DDBJ databases">
        <authorList>
            <person name="Kim J."/>
        </authorList>
    </citation>
    <scope>NUCLEOTIDE SEQUENCE [LARGE SCALE GENOMIC DNA]</scope>
    <source>
        <strain evidence="2 3">N4</strain>
    </source>
</reference>
<dbReference type="Proteomes" id="UP000318102">
    <property type="component" value="Unassembled WGS sequence"/>
</dbReference>
<evidence type="ECO:0000313" key="2">
    <source>
        <dbReference type="EMBL" id="TVX86071.1"/>
    </source>
</evidence>
<proteinExistence type="predicted"/>
<dbReference type="RefSeq" id="WP_144994877.1">
    <property type="nucleotide sequence ID" value="NZ_VNJK01000006.1"/>
</dbReference>
<feature type="coiled-coil region" evidence="1">
    <location>
        <begin position="21"/>
        <end position="48"/>
    </location>
</feature>
<sequence>MKTKAQLIEEILSIKEVDTKSNLMKLSLAKLESLLSELEDELVQTPSEDLVTKQATPQVDMQALMEQMKRELMPALLEQARKEVEAERPKAEKSTVQKNIVKREEIDRFEQIPVMNITNGTLVYASRKTGAEWIFTDYGDIEYMEFQELLTMRSSQRRFFDEPFLLVMDDRVVEHLGLTKMYQNIKNPEQIDVIFKMNQPEFEEIVDKSPKGIKHLIVSRAKKLYDSGELDSVKKLNFINSRFQTDIGQRG</sequence>
<dbReference type="AlphaFoldDB" id="A0A559IEI8"/>
<dbReference type="OrthoDB" id="2942870at2"/>
<accession>A0A559IEI8</accession>
<gene>
    <name evidence="2" type="ORF">FPZ44_24335</name>
</gene>
<protein>
    <submittedName>
        <fullName evidence="2">Uncharacterized protein</fullName>
    </submittedName>
</protein>
<name>A0A559IEI8_9BACL</name>
<dbReference type="EMBL" id="VNJK01000006">
    <property type="protein sequence ID" value="TVX86071.1"/>
    <property type="molecule type" value="Genomic_DNA"/>
</dbReference>
<keyword evidence="3" id="KW-1185">Reference proteome</keyword>
<organism evidence="2 3">
    <name type="scientific">Paenibacillus agilis</name>
    <dbReference type="NCBI Taxonomy" id="3020863"/>
    <lineage>
        <taxon>Bacteria</taxon>
        <taxon>Bacillati</taxon>
        <taxon>Bacillota</taxon>
        <taxon>Bacilli</taxon>
        <taxon>Bacillales</taxon>
        <taxon>Paenibacillaceae</taxon>
        <taxon>Paenibacillus</taxon>
    </lineage>
</organism>
<comment type="caution">
    <text evidence="2">The sequence shown here is derived from an EMBL/GenBank/DDBJ whole genome shotgun (WGS) entry which is preliminary data.</text>
</comment>
<evidence type="ECO:0000256" key="1">
    <source>
        <dbReference type="SAM" id="Coils"/>
    </source>
</evidence>